<evidence type="ECO:0000256" key="2">
    <source>
        <dbReference type="ARBA" id="ARBA00022676"/>
    </source>
</evidence>
<dbReference type="RefSeq" id="WP_265546635.1">
    <property type="nucleotide sequence ID" value="NZ_CP098740.1"/>
</dbReference>
<evidence type="ECO:0000256" key="1">
    <source>
        <dbReference type="ARBA" id="ARBA00021292"/>
    </source>
</evidence>
<accession>A0ABY6Q1H3</accession>
<dbReference type="Proteomes" id="UP001164963">
    <property type="component" value="Chromosome"/>
</dbReference>
<sequence>MGGPVKVLLAQNMYYLPSHGGANKSNRLIMERLAGRGHACHVVAPVTGRLSHIGPDRMPGYLAERGGEVLEHTDRILRYRHEGVTVHGVLRAQDLPRTVMDVAGDLGVDWTLVPSDDPGMMMLSAALRSTERVLYLVHTLQQLPFGPRSFRPSRAATAMIGRAAGLVSVSRAAQEYVERWAGLGSELIYPDIYSCAPVRDPRPAEQKYVTLVNPCGYKGIDVFLALADALPQVPFLAVESWGMTDRDRAALAARPNVVVHPGADDMEQVYGRTKVLLMPSLWDETFGYCSVEAMLRGIPVLAADVGGLREAKLGVGRLLPVRPITRYPGAGPVALPDAEIPAQDVAPWLDALRELLGDEEGYGRLARESRRAARGFVAGLDPDAIEAHLTRLSTPVPR</sequence>
<gene>
    <name evidence="4" type="ORF">NEH16_32050</name>
</gene>
<name>A0ABY6Q1H3_9ACTN</name>
<evidence type="ECO:0000313" key="4">
    <source>
        <dbReference type="EMBL" id="UZK58097.1"/>
    </source>
</evidence>
<reference evidence="4" key="1">
    <citation type="journal article" date="2022" name="Front. Microbiol.">
        <title>Mirubactin C rescues the lethal effect of cell wall biosynthesis mutations in Bacillus subtilis.</title>
        <authorList>
            <person name="Kepplinger B."/>
            <person name="Wen X."/>
            <person name="Tyler A.R."/>
            <person name="Kim B.Y."/>
            <person name="Brown J."/>
            <person name="Banks P."/>
            <person name="Dashti Y."/>
            <person name="Mackenzie E.S."/>
            <person name="Wills C."/>
            <person name="Kawai Y."/>
            <person name="Waldron K.J."/>
            <person name="Allenby N.E.E."/>
            <person name="Wu L.J."/>
            <person name="Hall M.J."/>
            <person name="Errington J."/>
        </authorList>
    </citation>
    <scope>NUCLEOTIDE SEQUENCE</scope>
    <source>
        <strain evidence="4">MDA8-470</strain>
    </source>
</reference>
<keyword evidence="3" id="KW-0808">Transferase</keyword>
<dbReference type="Gene3D" id="3.40.50.2000">
    <property type="entry name" value="Glycogen Phosphorylase B"/>
    <property type="match status" value="2"/>
</dbReference>
<dbReference type="PANTHER" id="PTHR12526">
    <property type="entry name" value="GLYCOSYLTRANSFERASE"/>
    <property type="match status" value="1"/>
</dbReference>
<organism evidence="4 5">
    <name type="scientific">Streptomyces drozdowiczii</name>
    <dbReference type="NCBI Taxonomy" id="202862"/>
    <lineage>
        <taxon>Bacteria</taxon>
        <taxon>Bacillati</taxon>
        <taxon>Actinomycetota</taxon>
        <taxon>Actinomycetes</taxon>
        <taxon>Kitasatosporales</taxon>
        <taxon>Streptomycetaceae</taxon>
        <taxon>Streptomyces</taxon>
    </lineage>
</organism>
<evidence type="ECO:0000313" key="5">
    <source>
        <dbReference type="Proteomes" id="UP001164963"/>
    </source>
</evidence>
<evidence type="ECO:0000256" key="3">
    <source>
        <dbReference type="ARBA" id="ARBA00022679"/>
    </source>
</evidence>
<dbReference type="CDD" id="cd03801">
    <property type="entry name" value="GT4_PimA-like"/>
    <property type="match status" value="1"/>
</dbReference>
<dbReference type="PANTHER" id="PTHR12526:SF510">
    <property type="entry name" value="D-INOSITOL 3-PHOSPHATE GLYCOSYLTRANSFERASE"/>
    <property type="match status" value="1"/>
</dbReference>
<keyword evidence="2" id="KW-0328">Glycosyltransferase</keyword>
<keyword evidence="5" id="KW-1185">Reference proteome</keyword>
<protein>
    <recommendedName>
        <fullName evidence="1">D-inositol 3-phosphate glycosyltransferase</fullName>
    </recommendedName>
</protein>
<proteinExistence type="predicted"/>
<dbReference type="EMBL" id="CP098740">
    <property type="protein sequence ID" value="UZK58097.1"/>
    <property type="molecule type" value="Genomic_DNA"/>
</dbReference>
<dbReference type="Pfam" id="PF13692">
    <property type="entry name" value="Glyco_trans_1_4"/>
    <property type="match status" value="1"/>
</dbReference>
<dbReference type="SUPFAM" id="SSF53756">
    <property type="entry name" value="UDP-Glycosyltransferase/glycogen phosphorylase"/>
    <property type="match status" value="1"/>
</dbReference>